<dbReference type="SMART" id="SM00382">
    <property type="entry name" value="AAA"/>
    <property type="match status" value="1"/>
</dbReference>
<organism evidence="10 11">
    <name type="scientific">Vogesella oryzagri</name>
    <dbReference type="NCBI Taxonomy" id="3160864"/>
    <lineage>
        <taxon>Bacteria</taxon>
        <taxon>Pseudomonadati</taxon>
        <taxon>Pseudomonadota</taxon>
        <taxon>Betaproteobacteria</taxon>
        <taxon>Neisseriales</taxon>
        <taxon>Chromobacteriaceae</taxon>
        <taxon>Vogesella</taxon>
    </lineage>
</organism>
<evidence type="ECO:0000259" key="9">
    <source>
        <dbReference type="PROSITE" id="PS50893"/>
    </source>
</evidence>
<evidence type="ECO:0000313" key="11">
    <source>
        <dbReference type="Proteomes" id="UP001433638"/>
    </source>
</evidence>
<keyword evidence="6" id="KW-0408">Iron</keyword>
<evidence type="ECO:0000256" key="3">
    <source>
        <dbReference type="ARBA" id="ARBA00022496"/>
    </source>
</evidence>
<dbReference type="PROSITE" id="PS00211">
    <property type="entry name" value="ABC_TRANSPORTER_1"/>
    <property type="match status" value="1"/>
</dbReference>
<evidence type="ECO:0000256" key="8">
    <source>
        <dbReference type="ARBA" id="ARBA00023136"/>
    </source>
</evidence>
<dbReference type="InterPro" id="IPR003439">
    <property type="entry name" value="ABC_transporter-like_ATP-bd"/>
</dbReference>
<dbReference type="Pfam" id="PF00005">
    <property type="entry name" value="ABC_tran"/>
    <property type="match status" value="1"/>
</dbReference>
<dbReference type="PANTHER" id="PTHR42781:SF4">
    <property type="entry name" value="SPERMIDINE_PUTRESCINE IMPORT ATP-BINDING PROTEIN POTA"/>
    <property type="match status" value="1"/>
</dbReference>
<keyword evidence="3" id="KW-0410">Iron transport</keyword>
<keyword evidence="5 10" id="KW-0067">ATP-binding</keyword>
<dbReference type="InterPro" id="IPR015853">
    <property type="entry name" value="ABC_transpr_FbpC"/>
</dbReference>
<protein>
    <submittedName>
        <fullName evidence="10">ABC transporter ATP-binding protein</fullName>
    </submittedName>
</protein>
<evidence type="ECO:0000256" key="5">
    <source>
        <dbReference type="ARBA" id="ARBA00022840"/>
    </source>
</evidence>
<dbReference type="SUPFAM" id="SSF52540">
    <property type="entry name" value="P-loop containing nucleoside triphosphate hydrolases"/>
    <property type="match status" value="1"/>
</dbReference>
<keyword evidence="11" id="KW-1185">Reference proteome</keyword>
<accession>A0ABV1M1V2</accession>
<evidence type="ECO:0000256" key="2">
    <source>
        <dbReference type="ARBA" id="ARBA00022475"/>
    </source>
</evidence>
<keyword evidence="1" id="KW-0813">Transport</keyword>
<dbReference type="PROSITE" id="PS50893">
    <property type="entry name" value="ABC_TRANSPORTER_2"/>
    <property type="match status" value="1"/>
</dbReference>
<dbReference type="RefSeq" id="WP_349585504.1">
    <property type="nucleotide sequence ID" value="NZ_JBEFLD010000003.1"/>
</dbReference>
<keyword evidence="4" id="KW-0547">Nucleotide-binding</keyword>
<evidence type="ECO:0000256" key="4">
    <source>
        <dbReference type="ARBA" id="ARBA00022741"/>
    </source>
</evidence>
<dbReference type="PANTHER" id="PTHR42781">
    <property type="entry name" value="SPERMIDINE/PUTRESCINE IMPORT ATP-BINDING PROTEIN POTA"/>
    <property type="match status" value="1"/>
</dbReference>
<dbReference type="InterPro" id="IPR003593">
    <property type="entry name" value="AAA+_ATPase"/>
</dbReference>
<keyword evidence="2" id="KW-1003">Cell membrane</keyword>
<evidence type="ECO:0000256" key="7">
    <source>
        <dbReference type="ARBA" id="ARBA00023065"/>
    </source>
</evidence>
<reference evidence="10" key="1">
    <citation type="submission" date="2024-06" db="EMBL/GenBank/DDBJ databases">
        <title>Genome sequence of Vogesella sp. MAHUQ-64.</title>
        <authorList>
            <person name="Huq M.A."/>
        </authorList>
    </citation>
    <scope>NUCLEOTIDE SEQUENCE</scope>
    <source>
        <strain evidence="10">MAHUQ-64</strain>
    </source>
</reference>
<feature type="domain" description="ABC transporter" evidence="9">
    <location>
        <begin position="2"/>
        <end position="232"/>
    </location>
</feature>
<evidence type="ECO:0000256" key="1">
    <source>
        <dbReference type="ARBA" id="ARBA00022448"/>
    </source>
</evidence>
<gene>
    <name evidence="10" type="ORF">ABNW52_06240</name>
</gene>
<dbReference type="GO" id="GO:0005524">
    <property type="term" value="F:ATP binding"/>
    <property type="evidence" value="ECO:0007669"/>
    <property type="project" value="UniProtKB-KW"/>
</dbReference>
<keyword evidence="8" id="KW-0472">Membrane</keyword>
<evidence type="ECO:0000256" key="6">
    <source>
        <dbReference type="ARBA" id="ARBA00023004"/>
    </source>
</evidence>
<proteinExistence type="predicted"/>
<dbReference type="InterPro" id="IPR017871">
    <property type="entry name" value="ABC_transporter-like_CS"/>
</dbReference>
<dbReference type="Gene3D" id="3.40.50.300">
    <property type="entry name" value="P-loop containing nucleotide triphosphate hydrolases"/>
    <property type="match status" value="1"/>
</dbReference>
<comment type="caution">
    <text evidence="10">The sequence shown here is derived from an EMBL/GenBank/DDBJ whole genome shotgun (WGS) entry which is preliminary data.</text>
</comment>
<evidence type="ECO:0000313" key="10">
    <source>
        <dbReference type="EMBL" id="MEQ6290212.1"/>
    </source>
</evidence>
<keyword evidence="7" id="KW-0406">Ion transport</keyword>
<dbReference type="Proteomes" id="UP001433638">
    <property type="component" value="Unassembled WGS sequence"/>
</dbReference>
<dbReference type="InterPro" id="IPR050093">
    <property type="entry name" value="ABC_SmlMolc_Importer"/>
</dbReference>
<sequence>MLQIDGLTLAFRQRRVLEAVSLQVAAGETLALLGPSGAGKSSLLAVLAGLQRPQGGSVRLNGRDLLTLPPEQRQLAMMFQDHALFPHLDAAANVAFGLIERGTPRREARQQAEAMLAAVGLADRGRAACHTLSGGERQRVALARALVCRPQLLLLDEPFSSLDTDLKQQLLADVAQHLAGLQVPALLVTHDRHEAFTLAQRVAILQHGRIVQQGTPAQILARPASSWVARFVGFHNVFEQYAIPPQAFVLGAAQPQRAIVAVAPQADGWQVTVAGDGAPWQLLLSARELAGGPPPQPGGKLAVGLRPEELLRWPLEAGTMPAHQDQQG</sequence>
<dbReference type="InterPro" id="IPR027417">
    <property type="entry name" value="P-loop_NTPase"/>
</dbReference>
<name>A0ABV1M1V2_9NEIS</name>
<dbReference type="CDD" id="cd03259">
    <property type="entry name" value="ABC_Carb_Solutes_like"/>
    <property type="match status" value="1"/>
</dbReference>
<dbReference type="EMBL" id="JBEFLD010000003">
    <property type="protein sequence ID" value="MEQ6290212.1"/>
    <property type="molecule type" value="Genomic_DNA"/>
</dbReference>